<dbReference type="Proteomes" id="UP000316083">
    <property type="component" value="Unassembled WGS sequence"/>
</dbReference>
<keyword evidence="2" id="KW-0456">Lyase</keyword>
<proteinExistence type="inferred from homology"/>
<dbReference type="PROSITE" id="PS00166">
    <property type="entry name" value="ENOYL_COA_HYDRATASE"/>
    <property type="match status" value="1"/>
</dbReference>
<dbReference type="CDD" id="cd06558">
    <property type="entry name" value="crotonase-like"/>
    <property type="match status" value="1"/>
</dbReference>
<evidence type="ECO:0000256" key="1">
    <source>
        <dbReference type="ARBA" id="ARBA00005254"/>
    </source>
</evidence>
<dbReference type="Gene3D" id="1.10.12.10">
    <property type="entry name" value="Lyase 2-enoyl-coa Hydratase, Chain A, domain 2"/>
    <property type="match status" value="1"/>
</dbReference>
<evidence type="ECO:0000256" key="3">
    <source>
        <dbReference type="RuleBase" id="RU003707"/>
    </source>
</evidence>
<comment type="similarity">
    <text evidence="1 3">Belongs to the enoyl-CoA hydratase/isomerase family.</text>
</comment>
<feature type="transmembrane region" description="Helical" evidence="4">
    <location>
        <begin position="12"/>
        <end position="30"/>
    </location>
</feature>
<evidence type="ECO:0000256" key="2">
    <source>
        <dbReference type="ARBA" id="ARBA00023239"/>
    </source>
</evidence>
<comment type="caution">
    <text evidence="5">The sequence shown here is derived from an EMBL/GenBank/DDBJ whole genome shotgun (WGS) entry which is preliminary data.</text>
</comment>
<dbReference type="InterPro" id="IPR029045">
    <property type="entry name" value="ClpP/crotonase-like_dom_sf"/>
</dbReference>
<evidence type="ECO:0000256" key="4">
    <source>
        <dbReference type="SAM" id="Phobius"/>
    </source>
</evidence>
<dbReference type="SUPFAM" id="SSF52096">
    <property type="entry name" value="ClpP/crotonase"/>
    <property type="match status" value="1"/>
</dbReference>
<name>A0A560BB46_AZOBR</name>
<dbReference type="GO" id="GO:0005886">
    <property type="term" value="C:plasma membrane"/>
    <property type="evidence" value="ECO:0007669"/>
    <property type="project" value="UniProtKB-SubCell"/>
</dbReference>
<keyword evidence="4" id="KW-1133">Transmembrane helix</keyword>
<dbReference type="InterPro" id="IPR018376">
    <property type="entry name" value="Enoyl-CoA_hyd/isom_CS"/>
</dbReference>
<protein>
    <submittedName>
        <fullName evidence="5">Enoyl-CoA hydratase/carnithine racemase</fullName>
    </submittedName>
</protein>
<dbReference type="GO" id="GO:0006635">
    <property type="term" value="P:fatty acid beta-oxidation"/>
    <property type="evidence" value="ECO:0007669"/>
    <property type="project" value="TreeGrafter"/>
</dbReference>
<feature type="transmembrane region" description="Helical" evidence="4">
    <location>
        <begin position="50"/>
        <end position="67"/>
    </location>
</feature>
<keyword evidence="4" id="KW-0472">Membrane</keyword>
<organism evidence="5 6">
    <name type="scientific">Azospirillum brasilense</name>
    <dbReference type="NCBI Taxonomy" id="192"/>
    <lineage>
        <taxon>Bacteria</taxon>
        <taxon>Pseudomonadati</taxon>
        <taxon>Pseudomonadota</taxon>
        <taxon>Alphaproteobacteria</taxon>
        <taxon>Rhodospirillales</taxon>
        <taxon>Azospirillaceae</taxon>
        <taxon>Azospirillum</taxon>
    </lineage>
</organism>
<sequence>MQSIIGVFDRILFGGALLACAAAALLAVMLMVEVVTTSFFTWSQPWAIEYSGYLLAVILFAGSGWALDQEAHIRVSLLTARLPKRFQAALGAAPEVRAVVIAASGGRAFCSGADIAEFATAFASADAAAAYGGAIAQALETVAACPKPVIAEIDGACVGGGCALAMACDLRYASERSRFAVTPVKLGAAYSYDDTRRLVSLVGPGRAKEILFFADFLSAEEACAAGLVNRVLPAGELSGFVAERAALAARRSRNALGVAKAVVNSIAGGAQTPPPEVSAAIAGIFASADFREGYAAFLEKRAPEFA</sequence>
<dbReference type="GO" id="GO:0022857">
    <property type="term" value="F:transmembrane transporter activity"/>
    <property type="evidence" value="ECO:0007669"/>
    <property type="project" value="UniProtKB-UniRule"/>
</dbReference>
<dbReference type="GO" id="GO:0016829">
    <property type="term" value="F:lyase activity"/>
    <property type="evidence" value="ECO:0007669"/>
    <property type="project" value="UniProtKB-KW"/>
</dbReference>
<dbReference type="PANTHER" id="PTHR11941">
    <property type="entry name" value="ENOYL-COA HYDRATASE-RELATED"/>
    <property type="match status" value="1"/>
</dbReference>
<dbReference type="EMBL" id="VITF01000004">
    <property type="protein sequence ID" value="TWA69878.1"/>
    <property type="molecule type" value="Genomic_DNA"/>
</dbReference>
<dbReference type="InterPro" id="IPR014748">
    <property type="entry name" value="Enoyl-CoA_hydra_C"/>
</dbReference>
<gene>
    <name evidence="5" type="ORF">FBZ82_10438</name>
</gene>
<dbReference type="Gene3D" id="3.90.226.10">
    <property type="entry name" value="2-enoyl-CoA Hydratase, Chain A, domain 1"/>
    <property type="match status" value="1"/>
</dbReference>
<reference evidence="5 6" key="1">
    <citation type="submission" date="2019-06" db="EMBL/GenBank/DDBJ databases">
        <title>Genomic Encyclopedia of Type Strains, Phase IV (KMG-V): Genome sequencing to study the core and pangenomes of soil and plant-associated prokaryotes.</title>
        <authorList>
            <person name="Whitman W."/>
        </authorList>
    </citation>
    <scope>NUCLEOTIDE SEQUENCE [LARGE SCALE GENOMIC DNA]</scope>
    <source>
        <strain evidence="5 6">BR 11796</strain>
    </source>
</reference>
<evidence type="ECO:0000313" key="5">
    <source>
        <dbReference type="EMBL" id="TWA69878.1"/>
    </source>
</evidence>
<accession>A0A560BB46</accession>
<dbReference type="AlphaFoldDB" id="A0A560BB46"/>
<evidence type="ECO:0000313" key="6">
    <source>
        <dbReference type="Proteomes" id="UP000316083"/>
    </source>
</evidence>
<dbReference type="RefSeq" id="WP_145675276.1">
    <property type="nucleotide sequence ID" value="NZ_VITF01000004.1"/>
</dbReference>
<dbReference type="Pfam" id="PF00378">
    <property type="entry name" value="ECH_1"/>
    <property type="match status" value="1"/>
</dbReference>
<keyword evidence="4" id="KW-0812">Transmembrane</keyword>
<dbReference type="InterPro" id="IPR001753">
    <property type="entry name" value="Enoyl-CoA_hydra/iso"/>
</dbReference>
<dbReference type="PANTHER" id="PTHR11941:SF54">
    <property type="entry name" value="ENOYL-COA HYDRATASE, MITOCHONDRIAL"/>
    <property type="match status" value="1"/>
</dbReference>